<dbReference type="AlphaFoldDB" id="A0A4U5JFP3"/>
<feature type="transmembrane region" description="Helical" evidence="2">
    <location>
        <begin position="62"/>
        <end position="82"/>
    </location>
</feature>
<comment type="caution">
    <text evidence="3">The sequence shown here is derived from an EMBL/GenBank/DDBJ whole genome shotgun (WGS) entry which is preliminary data.</text>
</comment>
<dbReference type="Proteomes" id="UP000308037">
    <property type="component" value="Unassembled WGS sequence"/>
</dbReference>
<dbReference type="EMBL" id="QKNX01000001">
    <property type="protein sequence ID" value="TKR28320.1"/>
    <property type="molecule type" value="Genomic_DNA"/>
</dbReference>
<reference evidence="3 4" key="1">
    <citation type="submission" date="2019-04" db="EMBL/GenBank/DDBJ databases">
        <title>Natronomonas sp. F20-122 a newhaloarchaeon isolated from a saline saltern of Isla Bacuta, Huelva, Spain.</title>
        <authorList>
            <person name="Duran-Viseras A."/>
            <person name="Sanchez-Porro C."/>
            <person name="Ventosa A."/>
        </authorList>
    </citation>
    <scope>NUCLEOTIDE SEQUENCE [LARGE SCALE GENOMIC DNA]</scope>
    <source>
        <strain evidence="3 4">F20-122</strain>
    </source>
</reference>
<keyword evidence="4" id="KW-1185">Reference proteome</keyword>
<feature type="transmembrane region" description="Helical" evidence="2">
    <location>
        <begin position="203"/>
        <end position="221"/>
    </location>
</feature>
<feature type="transmembrane region" description="Helical" evidence="2">
    <location>
        <begin position="124"/>
        <end position="144"/>
    </location>
</feature>
<feature type="region of interest" description="Disordered" evidence="1">
    <location>
        <begin position="1"/>
        <end position="23"/>
    </location>
</feature>
<evidence type="ECO:0000256" key="2">
    <source>
        <dbReference type="SAM" id="Phobius"/>
    </source>
</evidence>
<keyword evidence="2" id="KW-0472">Membrane</keyword>
<evidence type="ECO:0000313" key="4">
    <source>
        <dbReference type="Proteomes" id="UP000308037"/>
    </source>
</evidence>
<name>A0A4U5JFP3_9EURY</name>
<organism evidence="3 4">
    <name type="scientific">Natronomonas salsuginis</name>
    <dbReference type="NCBI Taxonomy" id="2217661"/>
    <lineage>
        <taxon>Archaea</taxon>
        <taxon>Methanobacteriati</taxon>
        <taxon>Methanobacteriota</taxon>
        <taxon>Stenosarchaea group</taxon>
        <taxon>Halobacteria</taxon>
        <taxon>Halobacteriales</taxon>
        <taxon>Natronomonadaceae</taxon>
        <taxon>Natronomonas</taxon>
    </lineage>
</organism>
<dbReference type="OrthoDB" id="170058at2157"/>
<evidence type="ECO:0000256" key="1">
    <source>
        <dbReference type="SAM" id="MobiDB-lite"/>
    </source>
</evidence>
<feature type="transmembrane region" description="Helical" evidence="2">
    <location>
        <begin position="94"/>
        <end position="118"/>
    </location>
</feature>
<feature type="transmembrane region" description="Helical" evidence="2">
    <location>
        <begin position="177"/>
        <end position="197"/>
    </location>
</feature>
<sequence length="290" mass="30879">MSSRPERALDRPTSESGPPSPSIVARPDADFRSAFGVHLSVIAVGFTPSVASTTGIAGMDRLYPLTLAVFSVVAVLGWYAIGRWRGVPERLGSTAARYGFAAVPVGCFAALVVGAPVFHTPSSGVGGALFGGTGSFFTGLLLAMMARSRYVAAICDDREPLAAWRAKTAPRARRRHSVVGGLGFALGVTLAIVGSFFDHPIVGAGGNLLVGTSAATVGAIVRDDTFRAHAFGLEIVPPIGRRFLPWDRIVGYRLTDDELRLERRWRPAYRCDRTEIEDVDAVVAALQRVL</sequence>
<dbReference type="RefSeq" id="WP_137275622.1">
    <property type="nucleotide sequence ID" value="NZ_QKNX01000001.1"/>
</dbReference>
<keyword evidence="2" id="KW-0812">Transmembrane</keyword>
<keyword evidence="2" id="KW-1133">Transmembrane helix</keyword>
<evidence type="ECO:0000313" key="3">
    <source>
        <dbReference type="EMBL" id="TKR28320.1"/>
    </source>
</evidence>
<accession>A0A4U5JFP3</accession>
<feature type="transmembrane region" description="Helical" evidence="2">
    <location>
        <begin position="35"/>
        <end position="56"/>
    </location>
</feature>
<feature type="compositionally biased region" description="Basic and acidic residues" evidence="1">
    <location>
        <begin position="1"/>
        <end position="13"/>
    </location>
</feature>
<proteinExistence type="predicted"/>
<protein>
    <submittedName>
        <fullName evidence="3">Uncharacterized protein</fullName>
    </submittedName>
</protein>
<gene>
    <name evidence="3" type="ORF">DM868_04430</name>
</gene>